<reference evidence="3" key="1">
    <citation type="submission" date="2018-12" db="EMBL/GenBank/DDBJ databases">
        <title>Tengunoibacter tsumagoiensis gen. nov., sp. nov., Dictyobacter kobayashii sp. nov., D. alpinus sp. nov., and D. joshuensis sp. nov. and description of Dictyobacteraceae fam. nov. within the order Ktedonobacterales isolated from Tengu-no-mugimeshi.</title>
        <authorList>
            <person name="Wang C.M."/>
            <person name="Zheng Y."/>
            <person name="Sakai Y."/>
            <person name="Toyoda A."/>
            <person name="Minakuchi Y."/>
            <person name="Abe K."/>
            <person name="Yokota A."/>
            <person name="Yabe S."/>
        </authorList>
    </citation>
    <scope>NUCLEOTIDE SEQUENCE [LARGE SCALE GENOMIC DNA]</scope>
    <source>
        <strain evidence="3">Uno16</strain>
    </source>
</reference>
<dbReference type="SMART" id="SM00404">
    <property type="entry name" value="PTPc_motif"/>
    <property type="match status" value="1"/>
</dbReference>
<dbReference type="RefSeq" id="WP_126631423.1">
    <property type="nucleotide sequence ID" value="NZ_BIFT01000002.1"/>
</dbReference>
<feature type="domain" description="Tyrosine specific protein phosphatases" evidence="1">
    <location>
        <begin position="86"/>
        <end position="153"/>
    </location>
</feature>
<evidence type="ECO:0000259" key="1">
    <source>
        <dbReference type="PROSITE" id="PS50056"/>
    </source>
</evidence>
<dbReference type="PROSITE" id="PS50056">
    <property type="entry name" value="TYR_PHOSPHATASE_2"/>
    <property type="match status" value="1"/>
</dbReference>
<evidence type="ECO:0000313" key="3">
    <source>
        <dbReference type="Proteomes" id="UP000287171"/>
    </source>
</evidence>
<dbReference type="OrthoDB" id="196319at2"/>
<dbReference type="InterPro" id="IPR000387">
    <property type="entry name" value="Tyr_Pase_dom"/>
</dbReference>
<dbReference type="Proteomes" id="UP000287171">
    <property type="component" value="Unassembled WGS sequence"/>
</dbReference>
<dbReference type="Pfam" id="PF22785">
    <property type="entry name" value="Tc-R-P"/>
    <property type="match status" value="1"/>
</dbReference>
<dbReference type="InterPro" id="IPR003595">
    <property type="entry name" value="Tyr_Pase_cat"/>
</dbReference>
<name>A0A402BJD7_9CHLR</name>
<dbReference type="AlphaFoldDB" id="A0A402BJD7"/>
<gene>
    <name evidence="2" type="ORF">KDA_69410</name>
</gene>
<proteinExistence type="predicted"/>
<comment type="caution">
    <text evidence="2">The sequence shown here is derived from an EMBL/GenBank/DDBJ whole genome shotgun (WGS) entry which is preliminary data.</text>
</comment>
<keyword evidence="3" id="KW-1185">Reference proteome</keyword>
<dbReference type="Gene3D" id="3.90.190.10">
    <property type="entry name" value="Protein tyrosine phosphatase superfamily"/>
    <property type="match status" value="1"/>
</dbReference>
<dbReference type="EMBL" id="BIFT01000002">
    <property type="protein sequence ID" value="GCE31457.1"/>
    <property type="molecule type" value="Genomic_DNA"/>
</dbReference>
<evidence type="ECO:0000313" key="2">
    <source>
        <dbReference type="EMBL" id="GCE31457.1"/>
    </source>
</evidence>
<organism evidence="2 3">
    <name type="scientific">Dictyobacter alpinus</name>
    <dbReference type="NCBI Taxonomy" id="2014873"/>
    <lineage>
        <taxon>Bacteria</taxon>
        <taxon>Bacillati</taxon>
        <taxon>Chloroflexota</taxon>
        <taxon>Ktedonobacteria</taxon>
        <taxon>Ktedonobacterales</taxon>
        <taxon>Dictyobacteraceae</taxon>
        <taxon>Dictyobacter</taxon>
    </lineage>
</organism>
<dbReference type="InterPro" id="IPR029021">
    <property type="entry name" value="Prot-tyrosine_phosphatase-like"/>
</dbReference>
<sequence length="170" mass="18979">MRVTLYSIQDCKPGRISIMARPRGGDWLLDEVKDLAEAGIKVIASLLTEDEINELDLSEEASFCEQQGIIYRSLPIIDRSIPPSNQATFTFIEQLHAQLVDGKHVVVHCRQGLGRAVLVAASILVLNGFPPEQAFEQLSQIRGYTVPETQEQRDWVVAFAAHHQGTQWKG</sequence>
<accession>A0A402BJD7</accession>
<protein>
    <recommendedName>
        <fullName evidence="1">Tyrosine specific protein phosphatases domain-containing protein</fullName>
    </recommendedName>
</protein>
<dbReference type="SUPFAM" id="SSF52799">
    <property type="entry name" value="(Phosphotyrosine protein) phosphatases II"/>
    <property type="match status" value="1"/>
</dbReference>